<evidence type="ECO:0000256" key="1">
    <source>
        <dbReference type="ARBA" id="ARBA00022801"/>
    </source>
</evidence>
<dbReference type="CDD" id="cd07573">
    <property type="entry name" value="CPA"/>
    <property type="match status" value="1"/>
</dbReference>
<dbReference type="InterPro" id="IPR036526">
    <property type="entry name" value="C-N_Hydrolase_sf"/>
</dbReference>
<dbReference type="PANTHER" id="PTHR43674">
    <property type="entry name" value="NITRILASE C965.09-RELATED"/>
    <property type="match status" value="1"/>
</dbReference>
<reference evidence="3" key="1">
    <citation type="submission" date="2022-10" db="EMBL/GenBank/DDBJ databases">
        <authorList>
            <person name="Koch H."/>
        </authorList>
    </citation>
    <scope>NUCLEOTIDE SEQUENCE</scope>
    <source>
        <strain evidence="3">DNF</strain>
    </source>
</reference>
<gene>
    <name evidence="3" type="ORF">DNFV4_02213</name>
</gene>
<feature type="domain" description="CN hydrolase" evidence="2">
    <location>
        <begin position="1"/>
        <end position="251"/>
    </location>
</feature>
<evidence type="ECO:0000313" key="4">
    <source>
        <dbReference type="Proteomes" id="UP001179121"/>
    </source>
</evidence>
<dbReference type="InterPro" id="IPR050345">
    <property type="entry name" value="Aliph_Amidase/BUP"/>
</dbReference>
<dbReference type="PROSITE" id="PS50263">
    <property type="entry name" value="CN_HYDROLASE"/>
    <property type="match status" value="1"/>
</dbReference>
<keyword evidence="4" id="KW-1185">Reference proteome</keyword>
<dbReference type="GO" id="GO:0033388">
    <property type="term" value="P:putrescine biosynthetic process from arginine"/>
    <property type="evidence" value="ECO:0007669"/>
    <property type="project" value="TreeGrafter"/>
</dbReference>
<dbReference type="KEGG" id="nti:DNFV4_02213"/>
<dbReference type="EMBL" id="OX365700">
    <property type="protein sequence ID" value="CAI4031794.1"/>
    <property type="molecule type" value="Genomic_DNA"/>
</dbReference>
<dbReference type="Pfam" id="PF00795">
    <property type="entry name" value="CN_hydrolase"/>
    <property type="match status" value="1"/>
</dbReference>
<dbReference type="PANTHER" id="PTHR43674:SF2">
    <property type="entry name" value="BETA-UREIDOPROPIONASE"/>
    <property type="match status" value="1"/>
</dbReference>
<dbReference type="InterPro" id="IPR003010">
    <property type="entry name" value="C-N_Hydrolase"/>
</dbReference>
<dbReference type="EC" id="3.5.1.53" evidence="3"/>
<keyword evidence="1 3" id="KW-0378">Hydrolase</keyword>
<accession>A0AA86MZA0</accession>
<dbReference type="SUPFAM" id="SSF56317">
    <property type="entry name" value="Carbon-nitrogen hydrolase"/>
    <property type="match status" value="1"/>
</dbReference>
<dbReference type="Proteomes" id="UP001179121">
    <property type="component" value="Chromosome"/>
</dbReference>
<evidence type="ECO:0000259" key="2">
    <source>
        <dbReference type="PROSITE" id="PS50263"/>
    </source>
</evidence>
<protein>
    <submittedName>
        <fullName evidence="3">N-carbamoylputrescine amidase</fullName>
        <ecNumber evidence="3">3.5.1.53</ecNumber>
    </submittedName>
</protein>
<dbReference type="Gene3D" id="3.60.110.10">
    <property type="entry name" value="Carbon-nitrogen hydrolase"/>
    <property type="match status" value="1"/>
</dbReference>
<dbReference type="AlphaFoldDB" id="A0AA86MZA0"/>
<organism evidence="3 4">
    <name type="scientific">Nitrospira tepida</name>
    <dbReference type="NCBI Taxonomy" id="2973512"/>
    <lineage>
        <taxon>Bacteria</taxon>
        <taxon>Pseudomonadati</taxon>
        <taxon>Nitrospirota</taxon>
        <taxon>Nitrospiria</taxon>
        <taxon>Nitrospirales</taxon>
        <taxon>Nitrospiraceae</taxon>
        <taxon>Nitrospira</taxon>
    </lineage>
</organism>
<proteinExistence type="predicted"/>
<sequence length="283" mass="31495">MRCTGDARENQAAAEEGIRAAAKRGAKVVCLPELYRSLYFCQSEDHANFALAEPIPGPSTNALGALAKKLKVAIVGSLFERRAAGIYHNTAVVLDADGCHVGTYRKMHIPDDPLYYEKFYFTPGDLGFQAFDTKHGRIGTLICWDQWYPEAARLTALRGPTVLFYPTAIGWHPSEKKEWGESQISAWQTIQRSHAIANGVYVAAVNRVGHEGARTAGIEFFGASFICDPYGRILAEASRNRPAVLVAEVDPRTVETARQHWPFLRDRRIDAYGPITERSLEKR</sequence>
<evidence type="ECO:0000313" key="3">
    <source>
        <dbReference type="EMBL" id="CAI4031794.1"/>
    </source>
</evidence>
<name>A0AA86MZA0_9BACT</name>
<dbReference type="GO" id="GO:0050126">
    <property type="term" value="F:N-carbamoylputrescine amidase activity"/>
    <property type="evidence" value="ECO:0007669"/>
    <property type="project" value="UniProtKB-EC"/>
</dbReference>
<dbReference type="FunFam" id="3.60.110.10:FF:000010">
    <property type="entry name" value="Carbon-nitrogen hydrolase"/>
    <property type="match status" value="1"/>
</dbReference>